<proteinExistence type="predicted"/>
<reference evidence="1" key="1">
    <citation type="submission" date="2024-02" db="EMBL/GenBank/DDBJ databases">
        <authorList>
            <consortium name="ELIXIR-Norway"/>
            <consortium name="Elixir Norway"/>
        </authorList>
    </citation>
    <scope>NUCLEOTIDE SEQUENCE</scope>
</reference>
<name>A0ABP0X6U9_9BRYO</name>
<evidence type="ECO:0000313" key="1">
    <source>
        <dbReference type="EMBL" id="CAK9274838.1"/>
    </source>
</evidence>
<accession>A0ABP0X6U9</accession>
<evidence type="ECO:0000313" key="2">
    <source>
        <dbReference type="Proteomes" id="UP001497444"/>
    </source>
</evidence>
<organism evidence="1 2">
    <name type="scientific">Sphagnum jensenii</name>
    <dbReference type="NCBI Taxonomy" id="128206"/>
    <lineage>
        <taxon>Eukaryota</taxon>
        <taxon>Viridiplantae</taxon>
        <taxon>Streptophyta</taxon>
        <taxon>Embryophyta</taxon>
        <taxon>Bryophyta</taxon>
        <taxon>Sphagnophytina</taxon>
        <taxon>Sphagnopsida</taxon>
        <taxon>Sphagnales</taxon>
        <taxon>Sphagnaceae</taxon>
        <taxon>Sphagnum</taxon>
    </lineage>
</organism>
<gene>
    <name evidence="1" type="ORF">CSSPJE1EN1_LOCUS20316</name>
</gene>
<dbReference type="EMBL" id="OZ020101">
    <property type="protein sequence ID" value="CAK9274838.1"/>
    <property type="molecule type" value="Genomic_DNA"/>
</dbReference>
<protein>
    <submittedName>
        <fullName evidence="1">Uncharacterized protein</fullName>
    </submittedName>
</protein>
<dbReference type="Proteomes" id="UP001497444">
    <property type="component" value="Chromosome 6"/>
</dbReference>
<keyword evidence="2" id="KW-1185">Reference proteome</keyword>
<sequence length="88" mass="10249">MFRLSFSRGTEIRNVNCNEAKDSKIVATNSLVSAMRREKKQQQQYKKIGTTTTQLVAGWFQNLQKNQDDDDRDTVSCIHCRARTRFFS</sequence>